<sequence length="265" mass="28583">MTPDFEQSLIAIASAGDVGQLKTLLTTDQEPQSEQSLQKLLTTAAKGSHLDAINFLLSQYPYVPLDEEIVRAAVNTGSVPIFEALLARDPGVINMQFDRRGTPLIVACMGQQRFEYLKFLLEAGADPNQDPDAALFPLALAAGLYNDPTVIDLLLQHGARLERSGALAAAAWRGKVSMLRRLLDRGARLDADARDVGIHESPLHVAVKAGRVGVVKILLQHGADPSSTDANGTTAIEVAHQMTLQGKNMGEMLEVLRGSRVAWNE</sequence>
<evidence type="ECO:0000256" key="2">
    <source>
        <dbReference type="ARBA" id="ARBA00023043"/>
    </source>
</evidence>
<gene>
    <name evidence="4" type="ORF">NW762_013800</name>
</gene>
<keyword evidence="1" id="KW-0677">Repeat</keyword>
<keyword evidence="5" id="KW-1185">Reference proteome</keyword>
<feature type="repeat" description="ANK" evidence="3">
    <location>
        <begin position="198"/>
        <end position="230"/>
    </location>
</feature>
<dbReference type="SMART" id="SM00248">
    <property type="entry name" value="ANK"/>
    <property type="match status" value="3"/>
</dbReference>
<evidence type="ECO:0000313" key="5">
    <source>
        <dbReference type="Proteomes" id="UP001152049"/>
    </source>
</evidence>
<dbReference type="AlphaFoldDB" id="A0A9W8RNI7"/>
<organism evidence="4 5">
    <name type="scientific">Fusarium torreyae</name>
    <dbReference type="NCBI Taxonomy" id="1237075"/>
    <lineage>
        <taxon>Eukaryota</taxon>
        <taxon>Fungi</taxon>
        <taxon>Dikarya</taxon>
        <taxon>Ascomycota</taxon>
        <taxon>Pezizomycotina</taxon>
        <taxon>Sordariomycetes</taxon>
        <taxon>Hypocreomycetidae</taxon>
        <taxon>Hypocreales</taxon>
        <taxon>Nectriaceae</taxon>
        <taxon>Fusarium</taxon>
    </lineage>
</organism>
<evidence type="ECO:0000313" key="4">
    <source>
        <dbReference type="EMBL" id="KAJ4246055.1"/>
    </source>
</evidence>
<dbReference type="InterPro" id="IPR036770">
    <property type="entry name" value="Ankyrin_rpt-contain_sf"/>
</dbReference>
<dbReference type="PROSITE" id="PS50088">
    <property type="entry name" value="ANK_REPEAT"/>
    <property type="match status" value="1"/>
</dbReference>
<name>A0A9W8RNI7_9HYPO</name>
<dbReference type="PANTHER" id="PTHR24178:SF41">
    <property type="entry name" value="ANKYRIN-2 ISOFORM X1"/>
    <property type="match status" value="1"/>
</dbReference>
<dbReference type="Pfam" id="PF12796">
    <property type="entry name" value="Ank_2"/>
    <property type="match status" value="1"/>
</dbReference>
<dbReference type="InterPro" id="IPR002110">
    <property type="entry name" value="Ankyrin_rpt"/>
</dbReference>
<evidence type="ECO:0008006" key="6">
    <source>
        <dbReference type="Google" id="ProtNLM"/>
    </source>
</evidence>
<dbReference type="Proteomes" id="UP001152049">
    <property type="component" value="Unassembled WGS sequence"/>
</dbReference>
<dbReference type="PANTHER" id="PTHR24178">
    <property type="entry name" value="MOLTING PROTEIN MLT-4"/>
    <property type="match status" value="1"/>
</dbReference>
<proteinExistence type="predicted"/>
<dbReference type="Pfam" id="PF00023">
    <property type="entry name" value="Ank"/>
    <property type="match status" value="1"/>
</dbReference>
<reference evidence="4" key="1">
    <citation type="submission" date="2022-09" db="EMBL/GenBank/DDBJ databases">
        <title>Fusarium specimens isolated from Avocado Roots.</title>
        <authorList>
            <person name="Stajich J."/>
            <person name="Roper C."/>
            <person name="Heimlech-Rivalta G."/>
        </authorList>
    </citation>
    <scope>NUCLEOTIDE SEQUENCE</scope>
    <source>
        <strain evidence="4">CF00136</strain>
    </source>
</reference>
<evidence type="ECO:0000256" key="1">
    <source>
        <dbReference type="ARBA" id="ARBA00022737"/>
    </source>
</evidence>
<evidence type="ECO:0000256" key="3">
    <source>
        <dbReference type="PROSITE-ProRule" id="PRU00023"/>
    </source>
</evidence>
<protein>
    <recommendedName>
        <fullName evidence="6">Ankyrin</fullName>
    </recommendedName>
</protein>
<keyword evidence="2 3" id="KW-0040">ANK repeat</keyword>
<dbReference type="Gene3D" id="1.25.40.20">
    <property type="entry name" value="Ankyrin repeat-containing domain"/>
    <property type="match status" value="2"/>
</dbReference>
<dbReference type="SUPFAM" id="SSF48403">
    <property type="entry name" value="Ankyrin repeat"/>
    <property type="match status" value="1"/>
</dbReference>
<dbReference type="EMBL" id="JAOQAZ010000044">
    <property type="protein sequence ID" value="KAJ4246055.1"/>
    <property type="molecule type" value="Genomic_DNA"/>
</dbReference>
<dbReference type="PROSITE" id="PS50297">
    <property type="entry name" value="ANK_REP_REGION"/>
    <property type="match status" value="1"/>
</dbReference>
<comment type="caution">
    <text evidence="4">The sequence shown here is derived from an EMBL/GenBank/DDBJ whole genome shotgun (WGS) entry which is preliminary data.</text>
</comment>
<accession>A0A9W8RNI7</accession>
<dbReference type="OrthoDB" id="426293at2759"/>